<organism evidence="2 5">
    <name type="scientific">Natronoglomus mannanivorans</name>
    <dbReference type="NCBI Taxonomy" id="2979990"/>
    <lineage>
        <taxon>Archaea</taxon>
        <taxon>Methanobacteriati</taxon>
        <taxon>Methanobacteriota</taxon>
        <taxon>Stenosarchaea group</taxon>
        <taxon>Halobacteria</taxon>
        <taxon>Halobacteriales</taxon>
        <taxon>Natrialbaceae</taxon>
        <taxon>Natronoglomus</taxon>
    </lineage>
</organism>
<dbReference type="AlphaFoldDB" id="A0AAP2YZ43"/>
<keyword evidence="4" id="KW-1185">Reference proteome</keyword>
<dbReference type="EMBL" id="JAOPKA010000006">
    <property type="protein sequence ID" value="MCU4742096.1"/>
    <property type="molecule type" value="Genomic_DNA"/>
</dbReference>
<feature type="region of interest" description="Disordered" evidence="1">
    <location>
        <begin position="24"/>
        <end position="54"/>
    </location>
</feature>
<evidence type="ECO:0000256" key="1">
    <source>
        <dbReference type="SAM" id="MobiDB-lite"/>
    </source>
</evidence>
<evidence type="ECO:0000313" key="3">
    <source>
        <dbReference type="EMBL" id="MCU4971230.1"/>
    </source>
</evidence>
<comment type="caution">
    <text evidence="2">The sequence shown here is derived from an EMBL/GenBank/DDBJ whole genome shotgun (WGS) entry which is preliminary data.</text>
</comment>
<name>A0AAP2YZ43_9EURY</name>
<dbReference type="Proteomes" id="UP001320972">
    <property type="component" value="Unassembled WGS sequence"/>
</dbReference>
<dbReference type="PROSITE" id="PS51257">
    <property type="entry name" value="PROKAR_LIPOPROTEIN"/>
    <property type="match status" value="1"/>
</dbReference>
<dbReference type="Proteomes" id="UP001321018">
    <property type="component" value="Unassembled WGS sequence"/>
</dbReference>
<dbReference type="RefSeq" id="WP_338003930.1">
    <property type="nucleotide sequence ID" value="NZ_JAOPKA010000006.1"/>
</dbReference>
<accession>A0AAP2YZ43</accession>
<sequence length="395" mass="42546">MLPLSRRRVLRIAGLGIGTALAGCLDRSDPAGDTDDGNSDDDGIGDDTDDDNGTETELVAHDTIQFGVTGSRPGWFDAMGETVGDVTLIDTGERADAVWSNTDGDTDRRADVVDFLRDTSFEDSVLLSVESVGPNTCHDTIAFDDVALEDGRLTATASVVDSSGADEACGEAITYPSALLRATFSAEPVTEATVTVVDGWGNEETLTATADDSLSLAPAPDELPGYVKPDGDPEHVPTALECDDEGDGVDRLQNWVDEDDIEWGTVEDEDGTPLLALRVDERTVDPGETVEITMTNVSDERVYTGNRHKHSLEVYTDAGWQDVRVMTDDRLGYTDEGVGHEPGDGFRWSFELTEDGVVADHAHADFLEVCPGLPAGRYRFVFWETDVAVAFDLTE</sequence>
<evidence type="ECO:0000313" key="4">
    <source>
        <dbReference type="Proteomes" id="UP001320972"/>
    </source>
</evidence>
<feature type="compositionally biased region" description="Acidic residues" evidence="1">
    <location>
        <begin position="32"/>
        <end position="54"/>
    </location>
</feature>
<reference evidence="2 4" key="1">
    <citation type="submission" date="2022-09" db="EMBL/GenBank/DDBJ databases">
        <title>Enrichment on poylsaccharides allowed isolation of novel metabolic and taxonomic groups of Haloarchaea.</title>
        <authorList>
            <person name="Sorokin D.Y."/>
            <person name="Elcheninov A.G."/>
            <person name="Khizhniak T.V."/>
            <person name="Kolganova T.V."/>
            <person name="Kublanov I.V."/>
        </authorList>
    </citation>
    <scope>NUCLEOTIDE SEQUENCE</scope>
    <source>
        <strain evidence="3 4">AArc-m2/3/4</strain>
        <strain evidence="2">AArc-xg1-1</strain>
    </source>
</reference>
<evidence type="ECO:0000313" key="2">
    <source>
        <dbReference type="EMBL" id="MCU4742096.1"/>
    </source>
</evidence>
<evidence type="ECO:0000313" key="5">
    <source>
        <dbReference type="Proteomes" id="UP001321018"/>
    </source>
</evidence>
<proteinExistence type="predicted"/>
<protein>
    <submittedName>
        <fullName evidence="2">Uncharacterized protein</fullName>
    </submittedName>
</protein>
<dbReference type="EMBL" id="JAOPKB010000001">
    <property type="protein sequence ID" value="MCU4971230.1"/>
    <property type="molecule type" value="Genomic_DNA"/>
</dbReference>
<gene>
    <name evidence="3" type="ORF">OB955_00565</name>
    <name evidence="2" type="ORF">OB960_11880</name>
</gene>